<keyword evidence="5 13" id="KW-0812">Transmembrane</keyword>
<proteinExistence type="inferred from homology"/>
<dbReference type="GO" id="GO:0005267">
    <property type="term" value="F:potassium channel activity"/>
    <property type="evidence" value="ECO:0007669"/>
    <property type="project" value="UniProtKB-KW"/>
</dbReference>
<evidence type="ECO:0000256" key="12">
    <source>
        <dbReference type="ARBA" id="ARBA00034430"/>
    </source>
</evidence>
<evidence type="ECO:0000256" key="11">
    <source>
        <dbReference type="ARBA" id="ARBA00023303"/>
    </source>
</evidence>
<evidence type="ECO:0000256" key="5">
    <source>
        <dbReference type="ARBA" id="ARBA00022692"/>
    </source>
</evidence>
<evidence type="ECO:0000256" key="9">
    <source>
        <dbReference type="ARBA" id="ARBA00023065"/>
    </source>
</evidence>
<feature type="transmembrane region" description="Helical" evidence="13">
    <location>
        <begin position="20"/>
        <end position="40"/>
    </location>
</feature>
<evidence type="ECO:0000256" key="6">
    <source>
        <dbReference type="ARBA" id="ARBA00022826"/>
    </source>
</evidence>
<organism evidence="14 15">
    <name type="scientific">Tengunoibacter tsumagoiensis</name>
    <dbReference type="NCBI Taxonomy" id="2014871"/>
    <lineage>
        <taxon>Bacteria</taxon>
        <taxon>Bacillati</taxon>
        <taxon>Chloroflexota</taxon>
        <taxon>Ktedonobacteria</taxon>
        <taxon>Ktedonobacterales</taxon>
        <taxon>Dictyobacteraceae</taxon>
        <taxon>Tengunoibacter</taxon>
    </lineage>
</organism>
<comment type="subcellular location">
    <subcellularLocation>
        <location evidence="1">Membrane</location>
        <topology evidence="1">Multi-pass membrane protein</topology>
    </subcellularLocation>
</comment>
<dbReference type="RefSeq" id="WP_126583016.1">
    <property type="nucleotide sequence ID" value="NZ_BIFR01000002.1"/>
</dbReference>
<name>A0A402A8R7_9CHLR</name>
<keyword evidence="15" id="KW-1185">Reference proteome</keyword>
<evidence type="ECO:0000256" key="4">
    <source>
        <dbReference type="ARBA" id="ARBA00022538"/>
    </source>
</evidence>
<feature type="transmembrane region" description="Helical" evidence="13">
    <location>
        <begin position="120"/>
        <end position="144"/>
    </location>
</feature>
<evidence type="ECO:0000256" key="3">
    <source>
        <dbReference type="ARBA" id="ARBA00022448"/>
    </source>
</evidence>
<dbReference type="PANTHER" id="PTHR31462">
    <property type="entry name" value="ENDOSOMAL/LYSOSOMAL POTASSIUM CHANNEL TMEM175"/>
    <property type="match status" value="1"/>
</dbReference>
<dbReference type="Proteomes" id="UP000287352">
    <property type="component" value="Unassembled WGS sequence"/>
</dbReference>
<feature type="transmembrane region" description="Helical" evidence="13">
    <location>
        <begin position="193"/>
        <end position="209"/>
    </location>
</feature>
<evidence type="ECO:0000256" key="1">
    <source>
        <dbReference type="ARBA" id="ARBA00004141"/>
    </source>
</evidence>
<gene>
    <name evidence="14" type="ORF">KTT_54330</name>
</gene>
<evidence type="ECO:0000313" key="14">
    <source>
        <dbReference type="EMBL" id="GCE15574.1"/>
    </source>
</evidence>
<feature type="transmembrane region" description="Helical" evidence="13">
    <location>
        <begin position="165"/>
        <end position="187"/>
    </location>
</feature>
<keyword evidence="7" id="KW-0630">Potassium</keyword>
<feature type="transmembrane region" description="Helical" evidence="13">
    <location>
        <begin position="60"/>
        <end position="76"/>
    </location>
</feature>
<dbReference type="Pfam" id="PF06736">
    <property type="entry name" value="TMEM175"/>
    <property type="match status" value="1"/>
</dbReference>
<keyword evidence="10 13" id="KW-0472">Membrane</keyword>
<evidence type="ECO:0000256" key="8">
    <source>
        <dbReference type="ARBA" id="ARBA00022989"/>
    </source>
</evidence>
<dbReference type="AlphaFoldDB" id="A0A402A8R7"/>
<evidence type="ECO:0000256" key="10">
    <source>
        <dbReference type="ARBA" id="ARBA00023136"/>
    </source>
</evidence>
<dbReference type="GO" id="GO:0015252">
    <property type="term" value="F:proton channel activity"/>
    <property type="evidence" value="ECO:0007669"/>
    <property type="project" value="InterPro"/>
</dbReference>
<dbReference type="OrthoDB" id="159858at2"/>
<keyword evidence="8 13" id="KW-1133">Transmembrane helix</keyword>
<dbReference type="GO" id="GO:0016020">
    <property type="term" value="C:membrane"/>
    <property type="evidence" value="ECO:0007669"/>
    <property type="project" value="UniProtKB-SubCell"/>
</dbReference>
<evidence type="ECO:0008006" key="16">
    <source>
        <dbReference type="Google" id="ProtNLM"/>
    </source>
</evidence>
<evidence type="ECO:0000256" key="7">
    <source>
        <dbReference type="ARBA" id="ARBA00022958"/>
    </source>
</evidence>
<dbReference type="InterPro" id="IPR010617">
    <property type="entry name" value="TMEM175-like"/>
</dbReference>
<keyword evidence="3" id="KW-0813">Transport</keyword>
<comment type="similarity">
    <text evidence="2">Belongs to the TMEM175 family.</text>
</comment>
<evidence type="ECO:0000256" key="13">
    <source>
        <dbReference type="SAM" id="Phobius"/>
    </source>
</evidence>
<feature type="transmembrane region" description="Helical" evidence="13">
    <location>
        <begin position="92"/>
        <end position="114"/>
    </location>
</feature>
<evidence type="ECO:0000256" key="2">
    <source>
        <dbReference type="ARBA" id="ARBA00006920"/>
    </source>
</evidence>
<keyword evidence="11" id="KW-0407">Ion channel</keyword>
<comment type="caution">
    <text evidence="14">The sequence shown here is derived from an EMBL/GenBank/DDBJ whole genome shotgun (WGS) entry which is preliminary data.</text>
</comment>
<keyword evidence="9" id="KW-0406">Ion transport</keyword>
<dbReference type="EMBL" id="BIFR01000002">
    <property type="protein sequence ID" value="GCE15574.1"/>
    <property type="molecule type" value="Genomic_DNA"/>
</dbReference>
<reference evidence="15" key="1">
    <citation type="submission" date="2018-12" db="EMBL/GenBank/DDBJ databases">
        <title>Tengunoibacter tsumagoiensis gen. nov., sp. nov., Dictyobacter kobayashii sp. nov., D. alpinus sp. nov., and D. joshuensis sp. nov. and description of Dictyobacteraceae fam. nov. within the order Ktedonobacterales isolated from Tengu-no-mugimeshi.</title>
        <authorList>
            <person name="Wang C.M."/>
            <person name="Zheng Y."/>
            <person name="Sakai Y."/>
            <person name="Toyoda A."/>
            <person name="Minakuchi Y."/>
            <person name="Abe K."/>
            <person name="Yokota A."/>
            <person name="Yabe S."/>
        </authorList>
    </citation>
    <scope>NUCLEOTIDE SEQUENCE [LARGE SCALE GENOMIC DNA]</scope>
    <source>
        <strain evidence="15">Uno3</strain>
    </source>
</reference>
<dbReference type="PANTHER" id="PTHR31462:SF5">
    <property type="entry name" value="ENDOSOMAL_LYSOSOMAL PROTON CHANNEL TMEM175"/>
    <property type="match status" value="1"/>
</dbReference>
<keyword evidence="4" id="KW-0633">Potassium transport</keyword>
<protein>
    <recommendedName>
        <fullName evidence="16">DUF1211 domain-containing membrane protein</fullName>
    </recommendedName>
</protein>
<keyword evidence="6" id="KW-0631">Potassium channel</keyword>
<sequence>MGTSKQAPSKWLFEEKSPGFERLTMLCDGIFAIAMTLLVLDIKLPDGVNFTQGMNGLLSKSLFYLLTFIIVANYWIQHRQLTIFIKRQDQTFTLLTFVFLAFVVFFPVSFNVLVSNNDNSAAVVVFYTLVLAGCGLSSFFLWFYATWKHRLVDVDLGQEVIKSRLLGLLIGPLYFCLSLFLLLIPGIRSNDVFYSWLLLPMAIRAIYLIRERGTKNSLPSFSRKRAKMASYR</sequence>
<accession>A0A402A8R7</accession>
<comment type="catalytic activity">
    <reaction evidence="12">
        <text>K(+)(in) = K(+)(out)</text>
        <dbReference type="Rhea" id="RHEA:29463"/>
        <dbReference type="ChEBI" id="CHEBI:29103"/>
    </reaction>
</comment>
<evidence type="ECO:0000313" key="15">
    <source>
        <dbReference type="Proteomes" id="UP000287352"/>
    </source>
</evidence>